<gene>
    <name evidence="1" type="ORF">SDC9_209377</name>
</gene>
<name>A0A645JG44_9ZZZZ</name>
<dbReference type="AlphaFoldDB" id="A0A645JG44"/>
<reference evidence="1" key="1">
    <citation type="submission" date="2019-08" db="EMBL/GenBank/DDBJ databases">
        <authorList>
            <person name="Kucharzyk K."/>
            <person name="Murdoch R.W."/>
            <person name="Higgins S."/>
            <person name="Loffler F."/>
        </authorList>
    </citation>
    <scope>NUCLEOTIDE SEQUENCE</scope>
</reference>
<comment type="caution">
    <text evidence="1">The sequence shown here is derived from an EMBL/GenBank/DDBJ whole genome shotgun (WGS) entry which is preliminary data.</text>
</comment>
<dbReference type="EMBL" id="VSSQ01138514">
    <property type="protein sequence ID" value="MPN61639.1"/>
    <property type="molecule type" value="Genomic_DNA"/>
</dbReference>
<evidence type="ECO:0000313" key="1">
    <source>
        <dbReference type="EMBL" id="MPN61639.1"/>
    </source>
</evidence>
<organism evidence="1">
    <name type="scientific">bioreactor metagenome</name>
    <dbReference type="NCBI Taxonomy" id="1076179"/>
    <lineage>
        <taxon>unclassified sequences</taxon>
        <taxon>metagenomes</taxon>
        <taxon>ecological metagenomes</taxon>
    </lineage>
</organism>
<accession>A0A645JG44</accession>
<protein>
    <submittedName>
        <fullName evidence="1">Uncharacterized protein</fullName>
    </submittedName>
</protein>
<sequence length="143" mass="15543">MGQCPSPWRYGNIHVLPATGDRSDTGSFYELTDANGRCLDSFGLFRLCSRRCCGCLPAHKSGQIYKSILPAHCIGTNFLDWASDPDGICRMAGLVSPCLGHAYRQGGGCGYPWRPLISSGIAGAYAIGYRNFSDCFAYQTEIN</sequence>
<proteinExistence type="predicted"/>